<organism evidence="2 3">
    <name type="scientific">Variimorphobacter saccharofermentans</name>
    <dbReference type="NCBI Taxonomy" id="2755051"/>
    <lineage>
        <taxon>Bacteria</taxon>
        <taxon>Bacillati</taxon>
        <taxon>Bacillota</taxon>
        <taxon>Clostridia</taxon>
        <taxon>Lachnospirales</taxon>
        <taxon>Lachnospiraceae</taxon>
        <taxon>Variimorphobacter</taxon>
    </lineage>
</organism>
<dbReference type="AlphaFoldDB" id="A0A839JW36"/>
<dbReference type="RefSeq" id="WP_228351253.1">
    <property type="nucleotide sequence ID" value="NZ_JACEGA010000001.1"/>
</dbReference>
<evidence type="ECO:0000256" key="1">
    <source>
        <dbReference type="SAM" id="Phobius"/>
    </source>
</evidence>
<dbReference type="InterPro" id="IPR012340">
    <property type="entry name" value="NA-bd_OB-fold"/>
</dbReference>
<sequence length="219" mass="23553">MVTVYLCFLVGGAIIPIVSFLLGFLGDGMDTDTDMDMDMDVDVDVDLNTELDIGTDTEGMFSTDSDLDVGTDIDTGSALTIGFFPTSIMALSAMSIVFGAVGAIMTLSGKGKLLSLLVAIISGYIASVIIQTIIKTLKKVQTRNYGVNENELLLYDGKVVDTILPGQLGTVSFTTLQNTLISYPARCVDKDLRLEAGRIVKAIELKDGVFIVEPKNRYE</sequence>
<dbReference type="EMBL" id="JACEGA010000001">
    <property type="protein sequence ID" value="MBB2181474.1"/>
    <property type="molecule type" value="Genomic_DNA"/>
</dbReference>
<protein>
    <recommendedName>
        <fullName evidence="4">NfeD-like C-terminal domain-containing protein</fullName>
    </recommendedName>
</protein>
<dbReference type="Proteomes" id="UP000574276">
    <property type="component" value="Unassembled WGS sequence"/>
</dbReference>
<gene>
    <name evidence="2" type="ORF">H0486_01020</name>
</gene>
<comment type="caution">
    <text evidence="2">The sequence shown here is derived from an EMBL/GenBank/DDBJ whole genome shotgun (WGS) entry which is preliminary data.</text>
</comment>
<evidence type="ECO:0000313" key="2">
    <source>
        <dbReference type="EMBL" id="MBB2181474.1"/>
    </source>
</evidence>
<accession>A0A839JW36</accession>
<name>A0A839JW36_9FIRM</name>
<dbReference type="Gene3D" id="2.40.50.140">
    <property type="entry name" value="Nucleic acid-binding proteins"/>
    <property type="match status" value="1"/>
</dbReference>
<keyword evidence="1" id="KW-0472">Membrane</keyword>
<evidence type="ECO:0008006" key="4">
    <source>
        <dbReference type="Google" id="ProtNLM"/>
    </source>
</evidence>
<reference evidence="2 3" key="1">
    <citation type="submission" date="2020-07" db="EMBL/GenBank/DDBJ databases">
        <title>Characterization and genome sequencing of isolate MD1, a novel member within the family Lachnospiraceae.</title>
        <authorList>
            <person name="Rettenmaier R."/>
            <person name="Di Bello L."/>
            <person name="Zinser C."/>
            <person name="Scheitz K."/>
            <person name="Liebl W."/>
            <person name="Zverlov V."/>
        </authorList>
    </citation>
    <scope>NUCLEOTIDE SEQUENCE [LARGE SCALE GENOMIC DNA]</scope>
    <source>
        <strain evidence="2 3">MD1</strain>
    </source>
</reference>
<feature type="transmembrane region" description="Helical" evidence="1">
    <location>
        <begin position="113"/>
        <end position="134"/>
    </location>
</feature>
<keyword evidence="1" id="KW-0812">Transmembrane</keyword>
<feature type="transmembrane region" description="Helical" evidence="1">
    <location>
        <begin position="88"/>
        <end position="107"/>
    </location>
</feature>
<keyword evidence="1" id="KW-1133">Transmembrane helix</keyword>
<keyword evidence="3" id="KW-1185">Reference proteome</keyword>
<evidence type="ECO:0000313" key="3">
    <source>
        <dbReference type="Proteomes" id="UP000574276"/>
    </source>
</evidence>
<feature type="transmembrane region" description="Helical" evidence="1">
    <location>
        <begin position="6"/>
        <end position="25"/>
    </location>
</feature>
<proteinExistence type="predicted"/>